<evidence type="ECO:0000256" key="1">
    <source>
        <dbReference type="SAM" id="MobiDB-lite"/>
    </source>
</evidence>
<sequence>MTDNARVALPTTSPSFAYRIVFISTGPKQPKRMEPGTNGMYPFDSDRVGWV</sequence>
<evidence type="ECO:0000313" key="2">
    <source>
        <dbReference type="EMBL" id="KIO11864.1"/>
    </source>
</evidence>
<dbReference type="Proteomes" id="UP000054217">
    <property type="component" value="Unassembled WGS sequence"/>
</dbReference>
<organism evidence="2 3">
    <name type="scientific">Pisolithus tinctorius Marx 270</name>
    <dbReference type="NCBI Taxonomy" id="870435"/>
    <lineage>
        <taxon>Eukaryota</taxon>
        <taxon>Fungi</taxon>
        <taxon>Dikarya</taxon>
        <taxon>Basidiomycota</taxon>
        <taxon>Agaricomycotina</taxon>
        <taxon>Agaricomycetes</taxon>
        <taxon>Agaricomycetidae</taxon>
        <taxon>Boletales</taxon>
        <taxon>Sclerodermatineae</taxon>
        <taxon>Pisolithaceae</taxon>
        <taxon>Pisolithus</taxon>
    </lineage>
</organism>
<name>A0A0C3PT56_PISTI</name>
<dbReference type="EMBL" id="KN831949">
    <property type="protein sequence ID" value="KIO11864.1"/>
    <property type="molecule type" value="Genomic_DNA"/>
</dbReference>
<evidence type="ECO:0000313" key="3">
    <source>
        <dbReference type="Proteomes" id="UP000054217"/>
    </source>
</evidence>
<gene>
    <name evidence="2" type="ORF">M404DRAFT_994541</name>
</gene>
<reference evidence="3" key="2">
    <citation type="submission" date="2015-01" db="EMBL/GenBank/DDBJ databases">
        <title>Evolutionary Origins and Diversification of the Mycorrhizal Mutualists.</title>
        <authorList>
            <consortium name="DOE Joint Genome Institute"/>
            <consortium name="Mycorrhizal Genomics Consortium"/>
            <person name="Kohler A."/>
            <person name="Kuo A."/>
            <person name="Nagy L.G."/>
            <person name="Floudas D."/>
            <person name="Copeland A."/>
            <person name="Barry K.W."/>
            <person name="Cichocki N."/>
            <person name="Veneault-Fourrey C."/>
            <person name="LaButti K."/>
            <person name="Lindquist E.A."/>
            <person name="Lipzen A."/>
            <person name="Lundell T."/>
            <person name="Morin E."/>
            <person name="Murat C."/>
            <person name="Riley R."/>
            <person name="Ohm R."/>
            <person name="Sun H."/>
            <person name="Tunlid A."/>
            <person name="Henrissat B."/>
            <person name="Grigoriev I.V."/>
            <person name="Hibbett D.S."/>
            <person name="Martin F."/>
        </authorList>
    </citation>
    <scope>NUCLEOTIDE SEQUENCE [LARGE SCALE GENOMIC DNA]</scope>
    <source>
        <strain evidence="3">Marx 270</strain>
    </source>
</reference>
<dbReference type="HOGENOM" id="CLU_3107396_0_0_1"/>
<accession>A0A0C3PT56</accession>
<proteinExistence type="predicted"/>
<dbReference type="AlphaFoldDB" id="A0A0C3PT56"/>
<protein>
    <submittedName>
        <fullName evidence="2">Uncharacterized protein</fullName>
    </submittedName>
</protein>
<dbReference type="InParanoid" id="A0A0C3PT56"/>
<keyword evidence="3" id="KW-1185">Reference proteome</keyword>
<feature type="region of interest" description="Disordered" evidence="1">
    <location>
        <begin position="27"/>
        <end position="51"/>
    </location>
</feature>
<reference evidence="2 3" key="1">
    <citation type="submission" date="2014-04" db="EMBL/GenBank/DDBJ databases">
        <authorList>
            <consortium name="DOE Joint Genome Institute"/>
            <person name="Kuo A."/>
            <person name="Kohler A."/>
            <person name="Costa M.D."/>
            <person name="Nagy L.G."/>
            <person name="Floudas D."/>
            <person name="Copeland A."/>
            <person name="Barry K.W."/>
            <person name="Cichocki N."/>
            <person name="Veneault-Fourrey C."/>
            <person name="LaButti K."/>
            <person name="Lindquist E.A."/>
            <person name="Lipzen A."/>
            <person name="Lundell T."/>
            <person name="Morin E."/>
            <person name="Murat C."/>
            <person name="Sun H."/>
            <person name="Tunlid A."/>
            <person name="Henrissat B."/>
            <person name="Grigoriev I.V."/>
            <person name="Hibbett D.S."/>
            <person name="Martin F."/>
            <person name="Nordberg H.P."/>
            <person name="Cantor M.N."/>
            <person name="Hua S.X."/>
        </authorList>
    </citation>
    <scope>NUCLEOTIDE SEQUENCE [LARGE SCALE GENOMIC DNA]</scope>
    <source>
        <strain evidence="2 3">Marx 270</strain>
    </source>
</reference>